<evidence type="ECO:0000313" key="2">
    <source>
        <dbReference type="Proteomes" id="UP000828048"/>
    </source>
</evidence>
<reference evidence="1 2" key="1">
    <citation type="journal article" date="2021" name="Hortic Res">
        <title>High-quality reference genome and annotation aids understanding of berry development for evergreen blueberry (Vaccinium darrowii).</title>
        <authorList>
            <person name="Yu J."/>
            <person name="Hulse-Kemp A.M."/>
            <person name="Babiker E."/>
            <person name="Staton M."/>
        </authorList>
    </citation>
    <scope>NUCLEOTIDE SEQUENCE [LARGE SCALE GENOMIC DNA]</scope>
    <source>
        <strain evidence="2">cv. NJ 8807/NJ 8810</strain>
        <tissue evidence="1">Young leaf</tissue>
    </source>
</reference>
<organism evidence="1 2">
    <name type="scientific">Vaccinium darrowii</name>
    <dbReference type="NCBI Taxonomy" id="229202"/>
    <lineage>
        <taxon>Eukaryota</taxon>
        <taxon>Viridiplantae</taxon>
        <taxon>Streptophyta</taxon>
        <taxon>Embryophyta</taxon>
        <taxon>Tracheophyta</taxon>
        <taxon>Spermatophyta</taxon>
        <taxon>Magnoliopsida</taxon>
        <taxon>eudicotyledons</taxon>
        <taxon>Gunneridae</taxon>
        <taxon>Pentapetalae</taxon>
        <taxon>asterids</taxon>
        <taxon>Ericales</taxon>
        <taxon>Ericaceae</taxon>
        <taxon>Vaccinioideae</taxon>
        <taxon>Vaccinieae</taxon>
        <taxon>Vaccinium</taxon>
    </lineage>
</organism>
<comment type="caution">
    <text evidence="1">The sequence shown here is derived from an EMBL/GenBank/DDBJ whole genome shotgun (WGS) entry which is preliminary data.</text>
</comment>
<dbReference type="Proteomes" id="UP000828048">
    <property type="component" value="Chromosome 5"/>
</dbReference>
<proteinExistence type="predicted"/>
<name>A0ACB7Y2X9_9ERIC</name>
<protein>
    <submittedName>
        <fullName evidence="1">Uncharacterized protein</fullName>
    </submittedName>
</protein>
<sequence length="454" mass="51852">MELLYDFLLSFFLLLVIYLSHHFLLSYKNRKAGGNEKQLPGKTGFPVIGESLEFISTGWKGHPEKFIFDRIAKYSSDVFKTSLGGSPMVVFGGSNGNKFLFSNENKLVQVSFLKSVDKIFPSSTRTTSNQEAFMLRKMLRNILKPAAFQSYIAMMDNVAHRHFVADWERRDTVVVFPLTKSYTIWLGFHLFLSIEDPNHVALLEKHFEVLGGGILSVPIDLPGTPLNRAIKASNFITKELVVIIKQRKKDLAEGKASPTQDILSHMLLMSDDDNGKFRDEDDIADKILGLLVGGHDTVSPFVLPLSSILLSCLRSTKEFTKSNWILRNRNLQGTFREAITDFMYNGFSIKKGWKIYWSVSSTHKNHKFFPEPQKFDPSRFEGSEPAPYTFAPFGGGPRMCPGNEYARLAILVFMHHLVKRFRWEKLIPDEKLIYDPLAKPEKDLPIRLFPHETY</sequence>
<evidence type="ECO:0000313" key="1">
    <source>
        <dbReference type="EMBL" id="KAH7847671.1"/>
    </source>
</evidence>
<accession>A0ACB7Y2X9</accession>
<dbReference type="EMBL" id="CM037155">
    <property type="protein sequence ID" value="KAH7847671.1"/>
    <property type="molecule type" value="Genomic_DNA"/>
</dbReference>
<gene>
    <name evidence="1" type="ORF">Vadar_028796</name>
</gene>
<keyword evidence="2" id="KW-1185">Reference proteome</keyword>